<feature type="compositionally biased region" description="Low complexity" evidence="10">
    <location>
        <begin position="23"/>
        <end position="39"/>
    </location>
</feature>
<dbReference type="InterPro" id="IPR009080">
    <property type="entry name" value="tRNAsynth_Ia_anticodon-bd"/>
</dbReference>
<keyword evidence="7 9" id="KW-0030">Aminoacyl-tRNA synthetase</keyword>
<keyword evidence="6 9" id="KW-0648">Protein biosynthesis</keyword>
<dbReference type="SUPFAM" id="SSF50677">
    <property type="entry name" value="ValRS/IleRS/LeuRS editing domain"/>
    <property type="match status" value="1"/>
</dbReference>
<dbReference type="InterPro" id="IPR002300">
    <property type="entry name" value="aa-tRNA-synth_Ia"/>
</dbReference>
<dbReference type="GO" id="GO:0004822">
    <property type="term" value="F:isoleucine-tRNA ligase activity"/>
    <property type="evidence" value="ECO:0007669"/>
    <property type="project" value="UniProtKB-EC"/>
</dbReference>
<dbReference type="OrthoDB" id="10264412at2759"/>
<dbReference type="CDD" id="cd07960">
    <property type="entry name" value="Anticodon_Ia_Ile_BEm"/>
    <property type="match status" value="1"/>
</dbReference>
<accession>A0A1W0XAL9</accession>
<gene>
    <name evidence="13" type="ORF">BV898_01627</name>
</gene>
<dbReference type="InterPro" id="IPR033708">
    <property type="entry name" value="Anticodon_Ile_BEm"/>
</dbReference>
<feature type="domain" description="Methionyl/Valyl/Leucyl/Isoleucyl-tRNA synthetase anticodon-binding" evidence="12">
    <location>
        <begin position="744"/>
        <end position="830"/>
    </location>
</feature>
<keyword evidence="4 9" id="KW-0547">Nucleotide-binding</keyword>
<comment type="caution">
    <text evidence="13">The sequence shown here is derived from an EMBL/GenBank/DDBJ whole genome shotgun (WGS) entry which is preliminary data.</text>
</comment>
<proteinExistence type="inferred from homology"/>
<dbReference type="EMBL" id="MTYJ01000006">
    <property type="protein sequence ID" value="OQV24567.1"/>
    <property type="molecule type" value="Genomic_DNA"/>
</dbReference>
<evidence type="ECO:0000256" key="1">
    <source>
        <dbReference type="ARBA" id="ARBA00005594"/>
    </source>
</evidence>
<dbReference type="PANTHER" id="PTHR42765:SF1">
    <property type="entry name" value="ISOLEUCINE--TRNA LIGASE, MITOCHONDRIAL"/>
    <property type="match status" value="1"/>
</dbReference>
<dbReference type="GO" id="GO:0000049">
    <property type="term" value="F:tRNA binding"/>
    <property type="evidence" value="ECO:0007669"/>
    <property type="project" value="InterPro"/>
</dbReference>
<dbReference type="InterPro" id="IPR002301">
    <property type="entry name" value="Ile-tRNA-ligase"/>
</dbReference>
<dbReference type="GO" id="GO:0006428">
    <property type="term" value="P:isoleucyl-tRNA aminoacylation"/>
    <property type="evidence" value="ECO:0007669"/>
    <property type="project" value="InterPro"/>
</dbReference>
<name>A0A1W0XAL9_HYPEX</name>
<evidence type="ECO:0000313" key="14">
    <source>
        <dbReference type="Proteomes" id="UP000192578"/>
    </source>
</evidence>
<dbReference type="GO" id="GO:0005739">
    <property type="term" value="C:mitochondrion"/>
    <property type="evidence" value="ECO:0007669"/>
    <property type="project" value="TreeGrafter"/>
</dbReference>
<dbReference type="Gene3D" id="3.40.50.620">
    <property type="entry name" value="HUPs"/>
    <property type="match status" value="2"/>
</dbReference>
<evidence type="ECO:0000256" key="9">
    <source>
        <dbReference type="RuleBase" id="RU363035"/>
    </source>
</evidence>
<evidence type="ECO:0000256" key="4">
    <source>
        <dbReference type="ARBA" id="ARBA00022741"/>
    </source>
</evidence>
<dbReference type="Pfam" id="PF08264">
    <property type="entry name" value="Anticodon_1"/>
    <property type="match status" value="1"/>
</dbReference>
<feature type="domain" description="Aminoacyl-tRNA synthetase class Ia" evidence="11">
    <location>
        <begin position="80"/>
        <end position="688"/>
    </location>
</feature>
<keyword evidence="5 9" id="KW-0067">ATP-binding</keyword>
<dbReference type="SUPFAM" id="SSF52374">
    <property type="entry name" value="Nucleotidylyl transferase"/>
    <property type="match status" value="1"/>
</dbReference>
<dbReference type="InterPro" id="IPR013155">
    <property type="entry name" value="M/V/L/I-tRNA-synth_anticd-bd"/>
</dbReference>
<protein>
    <recommendedName>
        <fullName evidence="2">isoleucine--tRNA ligase</fullName>
        <ecNumber evidence="2">6.1.1.5</ecNumber>
    </recommendedName>
    <alternativeName>
        <fullName evidence="8">Isoleucyl-tRNA synthetase</fullName>
    </alternativeName>
</protein>
<dbReference type="GO" id="GO:0002161">
    <property type="term" value="F:aminoacyl-tRNA deacylase activity"/>
    <property type="evidence" value="ECO:0007669"/>
    <property type="project" value="InterPro"/>
</dbReference>
<evidence type="ECO:0000256" key="6">
    <source>
        <dbReference type="ARBA" id="ARBA00022917"/>
    </source>
</evidence>
<dbReference type="InterPro" id="IPR009008">
    <property type="entry name" value="Val/Leu/Ile-tRNA-synth_edit"/>
</dbReference>
<evidence type="ECO:0000256" key="7">
    <source>
        <dbReference type="ARBA" id="ARBA00023146"/>
    </source>
</evidence>
<comment type="similarity">
    <text evidence="1 9">Belongs to the class-I aminoacyl-tRNA synthetase family.</text>
</comment>
<feature type="region of interest" description="Disordered" evidence="10">
    <location>
        <begin position="21"/>
        <end position="43"/>
    </location>
</feature>
<keyword evidence="3 9" id="KW-0436">Ligase</keyword>
<dbReference type="GO" id="GO:0032543">
    <property type="term" value="P:mitochondrial translation"/>
    <property type="evidence" value="ECO:0007669"/>
    <property type="project" value="TreeGrafter"/>
</dbReference>
<organism evidence="13 14">
    <name type="scientific">Hypsibius exemplaris</name>
    <name type="common">Freshwater tardigrade</name>
    <dbReference type="NCBI Taxonomy" id="2072580"/>
    <lineage>
        <taxon>Eukaryota</taxon>
        <taxon>Metazoa</taxon>
        <taxon>Ecdysozoa</taxon>
        <taxon>Tardigrada</taxon>
        <taxon>Eutardigrada</taxon>
        <taxon>Parachela</taxon>
        <taxon>Hypsibioidea</taxon>
        <taxon>Hypsibiidae</taxon>
        <taxon>Hypsibius</taxon>
    </lineage>
</organism>
<dbReference type="NCBIfam" id="TIGR00392">
    <property type="entry name" value="ileS"/>
    <property type="match status" value="1"/>
</dbReference>
<dbReference type="PROSITE" id="PS00178">
    <property type="entry name" value="AA_TRNA_LIGASE_I"/>
    <property type="match status" value="1"/>
</dbReference>
<evidence type="ECO:0000256" key="8">
    <source>
        <dbReference type="ARBA" id="ARBA00032665"/>
    </source>
</evidence>
<dbReference type="Gene3D" id="1.10.730.20">
    <property type="match status" value="1"/>
</dbReference>
<dbReference type="PRINTS" id="PR00984">
    <property type="entry name" value="TRNASYNTHILE"/>
</dbReference>
<dbReference type="InterPro" id="IPR001412">
    <property type="entry name" value="aa-tRNA-synth_I_CS"/>
</dbReference>
<dbReference type="EC" id="6.1.1.5" evidence="2"/>
<dbReference type="Gene3D" id="3.90.740.10">
    <property type="entry name" value="Valyl/Leucyl/Isoleucyl-tRNA synthetase, editing domain"/>
    <property type="match status" value="1"/>
</dbReference>
<evidence type="ECO:0000313" key="13">
    <source>
        <dbReference type="EMBL" id="OQV24567.1"/>
    </source>
</evidence>
<dbReference type="Gene3D" id="1.10.10.830">
    <property type="entry name" value="Ile-tRNA synthetase CP2 domain-like"/>
    <property type="match status" value="1"/>
</dbReference>
<dbReference type="GO" id="GO:0005524">
    <property type="term" value="F:ATP binding"/>
    <property type="evidence" value="ECO:0007669"/>
    <property type="project" value="UniProtKB-KW"/>
</dbReference>
<dbReference type="Pfam" id="PF00133">
    <property type="entry name" value="tRNA-synt_1"/>
    <property type="match status" value="1"/>
</dbReference>
<dbReference type="SUPFAM" id="SSF47323">
    <property type="entry name" value="Anticodon-binding domain of a subclass of class I aminoacyl-tRNA synthetases"/>
    <property type="match status" value="1"/>
</dbReference>
<dbReference type="InterPro" id="IPR014729">
    <property type="entry name" value="Rossmann-like_a/b/a_fold"/>
</dbReference>
<dbReference type="InterPro" id="IPR050081">
    <property type="entry name" value="Ile-tRNA_ligase"/>
</dbReference>
<keyword evidence="14" id="KW-1185">Reference proteome</keyword>
<evidence type="ECO:0000259" key="11">
    <source>
        <dbReference type="Pfam" id="PF00133"/>
    </source>
</evidence>
<reference evidence="14" key="1">
    <citation type="submission" date="2017-01" db="EMBL/GenBank/DDBJ databases">
        <title>Comparative genomics of anhydrobiosis in the tardigrade Hypsibius dujardini.</title>
        <authorList>
            <person name="Yoshida Y."/>
            <person name="Koutsovoulos G."/>
            <person name="Laetsch D."/>
            <person name="Stevens L."/>
            <person name="Kumar S."/>
            <person name="Horikawa D."/>
            <person name="Ishino K."/>
            <person name="Komine S."/>
            <person name="Tomita M."/>
            <person name="Blaxter M."/>
            <person name="Arakawa K."/>
        </authorList>
    </citation>
    <scope>NUCLEOTIDE SEQUENCE [LARGE SCALE GENOMIC DNA]</scope>
    <source>
        <strain evidence="14">Z151</strain>
    </source>
</reference>
<dbReference type="Proteomes" id="UP000192578">
    <property type="component" value="Unassembled WGS sequence"/>
</dbReference>
<evidence type="ECO:0000256" key="5">
    <source>
        <dbReference type="ARBA" id="ARBA00022840"/>
    </source>
</evidence>
<evidence type="ECO:0000256" key="10">
    <source>
        <dbReference type="SAM" id="MobiDB-lite"/>
    </source>
</evidence>
<evidence type="ECO:0000256" key="2">
    <source>
        <dbReference type="ARBA" id="ARBA00013165"/>
    </source>
</evidence>
<evidence type="ECO:0000259" key="12">
    <source>
        <dbReference type="Pfam" id="PF08264"/>
    </source>
</evidence>
<sequence>MLSQFSCRRGPRSVFSLPRARWKSTANSKAKSEEAASSSRNKKYSSTILLPKSNFARRIADGKPRKEWDDQLRQIGRMDELYDFQRGLENRKDEFTLHDGPPYANGDVHVGHAVNKILKDITNRFNVLKGRRVHYQPGWDCHGLPIELKALERLGSQTKRSPEDIREAAKSVVRECSGKQMHSFSSWGVMASWSGKGIYRTSDRSYEAKQIELFWRLYEKGLIYRELKPVYWSPSSQSSLAEAELEYNNAHKSTAVHVGFRVDEPPVNLMNLLPFSLRNLPWSAVIWTTTPWSLPANAAIAFSPGMRYLLAPAVKDGITTICIVGEQERDQIQRETDIDFLPGAVGFLGKELSGLCYTHPFDHARKCPFLPATHVTTGKGTGLVHTAPAHGHDDYKLGLAHNLDCLTCLVDTAGNFQKDAGEKLAGKEVLTDGTNTVIELLSASGLLFGQKKFVHSYPYDWRTKKPVILRASEQWFIDVEKIRQPALDALDKVIMIPESGRDIMITQLKCRPYWCISRQRTWGVPIPVFYKADGKPLINKTSTDHVEKMIRDQGADVWWKETDDILFPETVRQSFGLTAADKITRGSDILDIWFESGTSWAAVLGEDKVADLYLEGHDQYGAWFQTSLLTSVALRGTAPFKKVFVHGFALDEKGNKMSKSLGNVIHPDSVTEKYGVDVLRWWVAQGANGSSNFLIGPKVLDGIRDTMNRLRNTVSFVVGVLESANAMQLAKVDRNRAPVLDAYVSSMVRNFGATVWQHYEDMEYNKVVLEIINFVNGNLLSLYLSAVKDRLYCDARDSLGRRSAQFALMNLFVTLNVTLAPLAPFLVEELGLIFQQILNFDPNRQKPAFALWCTFGWPSLALPAGHQDEALHEWARLHFPVVLHIRDRVNQTCPAQNLVQLKLTLQTEDNADDLNSLLKRLQLGSDMDGKTASELPEIFGVSEVVLEDWREEIGPTEHYGEMLVTLPNAGKDGLTTDPGQALRRYKFRVEPSSAAQCGRCRKYAVEANSGKDLCARCRDVILKDWGKDAGTLLS</sequence>
<evidence type="ECO:0000256" key="3">
    <source>
        <dbReference type="ARBA" id="ARBA00022598"/>
    </source>
</evidence>
<dbReference type="PANTHER" id="PTHR42765">
    <property type="entry name" value="SOLEUCYL-TRNA SYNTHETASE"/>
    <property type="match status" value="1"/>
</dbReference>
<dbReference type="AlphaFoldDB" id="A0A1W0XAL9"/>